<dbReference type="PANTHER" id="PTHR46310">
    <property type="entry name" value="AMIDASE 1"/>
    <property type="match status" value="1"/>
</dbReference>
<dbReference type="InterPro" id="IPR058329">
    <property type="entry name" value="Arp1_N"/>
</dbReference>
<gene>
    <name evidence="4" type="ORF">H2200_013653</name>
</gene>
<accession>A0AA38WVN2</accession>
<dbReference type="EMBL" id="JAPDRK010000036">
    <property type="protein sequence ID" value="KAJ9601854.1"/>
    <property type="molecule type" value="Genomic_DNA"/>
</dbReference>
<dbReference type="PANTHER" id="PTHR46310:SF7">
    <property type="entry name" value="AMIDASE 1"/>
    <property type="match status" value="1"/>
</dbReference>
<dbReference type="Proteomes" id="UP001172673">
    <property type="component" value="Unassembled WGS sequence"/>
</dbReference>
<dbReference type="Gene3D" id="3.90.1300.10">
    <property type="entry name" value="Amidase signature (AS) domain"/>
    <property type="match status" value="1"/>
</dbReference>
<feature type="signal peptide" evidence="1">
    <location>
        <begin position="1"/>
        <end position="19"/>
    </location>
</feature>
<dbReference type="Pfam" id="PF01425">
    <property type="entry name" value="Amidase"/>
    <property type="match status" value="1"/>
</dbReference>
<reference evidence="4" key="1">
    <citation type="submission" date="2022-10" db="EMBL/GenBank/DDBJ databases">
        <title>Culturing micro-colonial fungi from biological soil crusts in the Mojave desert and describing Neophaeococcomyces mojavensis, and introducing the new genera and species Taxawa tesnikishii.</title>
        <authorList>
            <person name="Kurbessoian T."/>
            <person name="Stajich J.E."/>
        </authorList>
    </citation>
    <scope>NUCLEOTIDE SEQUENCE</scope>
    <source>
        <strain evidence="4">TK_41</strain>
    </source>
</reference>
<evidence type="ECO:0000259" key="2">
    <source>
        <dbReference type="Pfam" id="PF01425"/>
    </source>
</evidence>
<evidence type="ECO:0008006" key="6">
    <source>
        <dbReference type="Google" id="ProtNLM"/>
    </source>
</evidence>
<protein>
    <recommendedName>
        <fullName evidence="6">Amidase domain-containing protein</fullName>
    </recommendedName>
</protein>
<evidence type="ECO:0000313" key="4">
    <source>
        <dbReference type="EMBL" id="KAJ9601854.1"/>
    </source>
</evidence>
<evidence type="ECO:0000259" key="3">
    <source>
        <dbReference type="Pfam" id="PF26053"/>
    </source>
</evidence>
<name>A0AA38WVN2_9EURO</name>
<evidence type="ECO:0000313" key="5">
    <source>
        <dbReference type="Proteomes" id="UP001172673"/>
    </source>
</evidence>
<dbReference type="SUPFAM" id="SSF75304">
    <property type="entry name" value="Amidase signature (AS) enzymes"/>
    <property type="match status" value="1"/>
</dbReference>
<sequence length="670" mass="72756">MAAMSLVLLLTLCITSILSAPLKRNSYNYIQPLANGDAQFDLGNRSYIANVVNPKAVLDLSSSTLPIGSSVPVTVISTTESLITQDLLQSVVASYLQGDDVFSEDFLAAVLVSSAATNATVDASALAYLNSYEGQLFVSGSSPASFQGSAPPSGPYLATVKVGLIELASVYLLYADSYRDFLYGAYDSNDGNGTFTSVPAYLARYWNPMIPVPSRIYSWADDRPLAGERVAVKDLYDIKGLQTSGGSQAWAYVTPLADGTAPSVQKLIDLGAVIVGKYKLAQFASGADPWQWQDEHYPFNPRGDGWLTCSASSSGGGCSIAAYEWLDYAIGSDTGSSMRRPAAVSGVYGQRPSQGLMTLERVMPLGGATDTAGVFCRDPYKWIRFSKAWYTPDTYQSTNLTGLSPLVVPDSQAYPKRILYPVEYLPLNNSAAEVVLQEFISNMSSLFNMTVEKFNFTATVQNATDARVSNLTYLTSGPLGVINAWTQWDVVAKPLITKWKELFDGRFPPIDPARRPGWVKFNETLNNAATYQTALQAKNVAVEWYEQNLQFSTAESCSESVMLYDIGPGGKPSFREQNLNESPAASYLAIKPPTAKITGANICPIYGCADFTIPIGQVPYFSNVTYHEEMVPVTINMVVKRGCDFVLLNMIEKMADAGILKTVKTGRTPF</sequence>
<keyword evidence="1" id="KW-0732">Signal</keyword>
<feature type="chain" id="PRO_5041289983" description="Amidase domain-containing protein" evidence="1">
    <location>
        <begin position="20"/>
        <end position="670"/>
    </location>
</feature>
<feature type="domain" description="Scytalone dehydratase-like protein Arp1 N-terminal" evidence="3">
    <location>
        <begin position="53"/>
        <end position="171"/>
    </location>
</feature>
<dbReference type="AlphaFoldDB" id="A0AA38WVN2"/>
<evidence type="ECO:0000256" key="1">
    <source>
        <dbReference type="SAM" id="SignalP"/>
    </source>
</evidence>
<feature type="domain" description="Amidase" evidence="2">
    <location>
        <begin position="222"/>
        <end position="455"/>
    </location>
</feature>
<proteinExistence type="predicted"/>
<organism evidence="4 5">
    <name type="scientific">Cladophialophora chaetospira</name>
    <dbReference type="NCBI Taxonomy" id="386627"/>
    <lineage>
        <taxon>Eukaryota</taxon>
        <taxon>Fungi</taxon>
        <taxon>Dikarya</taxon>
        <taxon>Ascomycota</taxon>
        <taxon>Pezizomycotina</taxon>
        <taxon>Eurotiomycetes</taxon>
        <taxon>Chaetothyriomycetidae</taxon>
        <taxon>Chaetothyriales</taxon>
        <taxon>Herpotrichiellaceae</taxon>
        <taxon>Cladophialophora</taxon>
    </lineage>
</organism>
<keyword evidence="5" id="KW-1185">Reference proteome</keyword>
<dbReference type="Pfam" id="PF26053">
    <property type="entry name" value="DUF8016"/>
    <property type="match status" value="1"/>
</dbReference>
<comment type="caution">
    <text evidence="4">The sequence shown here is derived from an EMBL/GenBank/DDBJ whole genome shotgun (WGS) entry which is preliminary data.</text>
</comment>
<dbReference type="InterPro" id="IPR036928">
    <property type="entry name" value="AS_sf"/>
</dbReference>
<dbReference type="InterPro" id="IPR023631">
    <property type="entry name" value="Amidase_dom"/>
</dbReference>